<evidence type="ECO:0000256" key="6">
    <source>
        <dbReference type="SAM" id="MobiDB-lite"/>
    </source>
</evidence>
<dbReference type="GO" id="GO:0003677">
    <property type="term" value="F:DNA binding"/>
    <property type="evidence" value="ECO:0007669"/>
    <property type="project" value="UniProtKB-KW"/>
</dbReference>
<comment type="caution">
    <text evidence="9">The sequence shown here is derived from an EMBL/GenBank/DDBJ whole genome shotgun (WGS) entry which is preliminary data.</text>
</comment>
<dbReference type="Gene3D" id="1.20.120.1810">
    <property type="match status" value="1"/>
</dbReference>
<dbReference type="InterPro" id="IPR050239">
    <property type="entry name" value="Sigma-70_RNA_pol_init_factors"/>
</dbReference>
<feature type="domain" description="RNA polymerase sigma-70" evidence="7">
    <location>
        <begin position="390"/>
        <end position="403"/>
    </location>
</feature>
<dbReference type="OrthoDB" id="206108at2759"/>
<feature type="region of interest" description="Disordered" evidence="6">
    <location>
        <begin position="210"/>
        <end position="287"/>
    </location>
</feature>
<dbReference type="PANTHER" id="PTHR30603">
    <property type="entry name" value="RNA POLYMERASE SIGMA FACTOR RPO"/>
    <property type="match status" value="1"/>
</dbReference>
<keyword evidence="2" id="KW-0805">Transcription regulation</keyword>
<keyword evidence="10" id="KW-1185">Reference proteome</keyword>
<name>A0A2V3IWX5_9FLOR</name>
<dbReference type="InterPro" id="IPR013324">
    <property type="entry name" value="RNA_pol_sigma_r3/r4-like"/>
</dbReference>
<feature type="compositionally biased region" description="Basic residues" evidence="6">
    <location>
        <begin position="225"/>
        <end position="239"/>
    </location>
</feature>
<dbReference type="AlphaFoldDB" id="A0A2V3IWX5"/>
<dbReference type="PRINTS" id="PR00046">
    <property type="entry name" value="SIGMA70FCT"/>
</dbReference>
<dbReference type="InterPro" id="IPR007627">
    <property type="entry name" value="RNA_pol_sigma70_r2"/>
</dbReference>
<evidence type="ECO:0000313" key="10">
    <source>
        <dbReference type="Proteomes" id="UP000247409"/>
    </source>
</evidence>
<dbReference type="InterPro" id="IPR009042">
    <property type="entry name" value="RNA_pol_sigma70_r1_2"/>
</dbReference>
<keyword evidence="5" id="KW-0804">Transcription</keyword>
<feature type="compositionally biased region" description="Low complexity" evidence="6">
    <location>
        <begin position="118"/>
        <end position="128"/>
    </location>
</feature>
<gene>
    <name evidence="9" type="ORF">BWQ96_03691</name>
</gene>
<sequence length="604" mass="66964">MQYIRQKIRANLDLTIYPLTSPHAVHFQTATTATRHQRPDEAQIAPVPYGTTSSLWPSPTRSPATAAQLHPSVKCTNASFYGISLKRLCKCPPLPRTHDPRSAYAPPTRVNTAPDILTANPSPTPSTTTTAAAAAAAAAAVAAAAVAAAAVAAARTAVDAPVSAPPSVPHLTPRQPGSASESNRPLPTTSTRRNREDYLNFKVLEAASREDRTREVYFTAPQAPSRKKSTTRTSRRKKGSALQKHSVIDTNFAPDPSSPRSFRTSTSASSSNEDTFNTAQPKTTSANDTIRSYLREIGEVKLLDADKEITLARQISKLLALERISARFKSINGRHPSIEEWADAASMDHPTFRQVLRDGLRAKEHMVAANLRLVVSIAKKYLNRGLTFQDLIQEGSIGLIRGAEKFDGNKGFKFSTYATWWIRQAITRAIADHSRPIRLPVHVNDTISAIRKTTKQLFSELNRPPSESEIAERMRLSVEKLRFLTRSSRSTLSLETPIGRDSRDSAATLGSFIEWNGDTPEEATVKSLLREDIENVLNTLSPRERDVVRMRYGFDDGKMKTLEEIGTIFAVTRERIRQIEAKALRKLRHPTRNAVLREYVYEEK</sequence>
<organism evidence="9 10">
    <name type="scientific">Gracilariopsis chorda</name>
    <dbReference type="NCBI Taxonomy" id="448386"/>
    <lineage>
        <taxon>Eukaryota</taxon>
        <taxon>Rhodophyta</taxon>
        <taxon>Florideophyceae</taxon>
        <taxon>Rhodymeniophycidae</taxon>
        <taxon>Gracilariales</taxon>
        <taxon>Gracilariaceae</taxon>
        <taxon>Gracilariopsis</taxon>
    </lineage>
</organism>
<dbReference type="Pfam" id="PF00140">
    <property type="entry name" value="Sigma70_r1_2"/>
    <property type="match status" value="1"/>
</dbReference>
<dbReference type="Gene3D" id="1.10.10.10">
    <property type="entry name" value="Winged helix-like DNA-binding domain superfamily/Winged helix DNA-binding domain"/>
    <property type="match status" value="2"/>
</dbReference>
<dbReference type="Proteomes" id="UP000247409">
    <property type="component" value="Unassembled WGS sequence"/>
</dbReference>
<evidence type="ECO:0000256" key="2">
    <source>
        <dbReference type="ARBA" id="ARBA00023015"/>
    </source>
</evidence>
<evidence type="ECO:0000313" key="9">
    <source>
        <dbReference type="EMBL" id="PXF46563.1"/>
    </source>
</evidence>
<evidence type="ECO:0000256" key="5">
    <source>
        <dbReference type="ARBA" id="ARBA00023163"/>
    </source>
</evidence>
<evidence type="ECO:0000256" key="1">
    <source>
        <dbReference type="ARBA" id="ARBA00007788"/>
    </source>
</evidence>
<evidence type="ECO:0000256" key="4">
    <source>
        <dbReference type="ARBA" id="ARBA00023125"/>
    </source>
</evidence>
<dbReference type="NCBIfam" id="TIGR02937">
    <property type="entry name" value="sigma70-ECF"/>
    <property type="match status" value="1"/>
</dbReference>
<dbReference type="InterPro" id="IPR013325">
    <property type="entry name" value="RNA_pol_sigma_r2"/>
</dbReference>
<dbReference type="PROSITE" id="PS00716">
    <property type="entry name" value="SIGMA70_2"/>
    <property type="match status" value="1"/>
</dbReference>
<dbReference type="InterPro" id="IPR007630">
    <property type="entry name" value="RNA_pol_sigma70_r4"/>
</dbReference>
<feature type="compositionally biased region" description="Low complexity" evidence="6">
    <location>
        <begin position="258"/>
        <end position="271"/>
    </location>
</feature>
<reference evidence="9 10" key="1">
    <citation type="journal article" date="2018" name="Mol. Biol. Evol.">
        <title>Analysis of the draft genome of the red seaweed Gracilariopsis chorda provides insights into genome size evolution in Rhodophyta.</title>
        <authorList>
            <person name="Lee J."/>
            <person name="Yang E.C."/>
            <person name="Graf L."/>
            <person name="Yang J.H."/>
            <person name="Qiu H."/>
            <person name="Zel Zion U."/>
            <person name="Chan C.X."/>
            <person name="Stephens T.G."/>
            <person name="Weber A.P.M."/>
            <person name="Boo G.H."/>
            <person name="Boo S.M."/>
            <person name="Kim K.M."/>
            <person name="Shin Y."/>
            <person name="Jung M."/>
            <person name="Lee S.J."/>
            <person name="Yim H.S."/>
            <person name="Lee J.H."/>
            <person name="Bhattacharya D."/>
            <person name="Yoon H.S."/>
        </authorList>
    </citation>
    <scope>NUCLEOTIDE SEQUENCE [LARGE SCALE GENOMIC DNA]</scope>
    <source>
        <strain evidence="9 10">SKKU-2015</strain>
        <tissue evidence="9">Whole body</tissue>
    </source>
</reference>
<protein>
    <submittedName>
        <fullName evidence="9">RNA polymerase sigma factor SigA</fullName>
    </submittedName>
</protein>
<dbReference type="InterPro" id="IPR036388">
    <property type="entry name" value="WH-like_DNA-bd_sf"/>
</dbReference>
<dbReference type="CDD" id="cd06171">
    <property type="entry name" value="Sigma70_r4"/>
    <property type="match status" value="1"/>
</dbReference>
<feature type="domain" description="RNA polymerase sigma-70" evidence="8">
    <location>
        <begin position="561"/>
        <end position="587"/>
    </location>
</feature>
<dbReference type="InterPro" id="IPR007624">
    <property type="entry name" value="RNA_pol_sigma70_r3"/>
</dbReference>
<feature type="region of interest" description="Disordered" evidence="6">
    <location>
        <begin position="160"/>
        <end position="197"/>
    </location>
</feature>
<dbReference type="GO" id="GO:0006352">
    <property type="term" value="P:DNA-templated transcription initiation"/>
    <property type="evidence" value="ECO:0007669"/>
    <property type="project" value="InterPro"/>
</dbReference>
<accession>A0A2V3IWX5</accession>
<dbReference type="STRING" id="448386.A0A2V3IWX5"/>
<evidence type="ECO:0000259" key="8">
    <source>
        <dbReference type="PROSITE" id="PS00716"/>
    </source>
</evidence>
<dbReference type="GO" id="GO:0016987">
    <property type="term" value="F:sigma factor activity"/>
    <property type="evidence" value="ECO:0007669"/>
    <property type="project" value="UniProtKB-KW"/>
</dbReference>
<proteinExistence type="inferred from homology"/>
<dbReference type="Pfam" id="PF04545">
    <property type="entry name" value="Sigma70_r4"/>
    <property type="match status" value="1"/>
</dbReference>
<feature type="compositionally biased region" description="Polar residues" evidence="6">
    <location>
        <begin position="272"/>
        <end position="287"/>
    </location>
</feature>
<dbReference type="PROSITE" id="PS00715">
    <property type="entry name" value="SIGMA70_1"/>
    <property type="match status" value="1"/>
</dbReference>
<dbReference type="InterPro" id="IPR000943">
    <property type="entry name" value="RNA_pol_sigma70"/>
</dbReference>
<dbReference type="NCBIfam" id="NF005643">
    <property type="entry name" value="PRK07406.1"/>
    <property type="match status" value="1"/>
</dbReference>
<dbReference type="Pfam" id="PF04539">
    <property type="entry name" value="Sigma70_r3"/>
    <property type="match status" value="1"/>
</dbReference>
<dbReference type="SUPFAM" id="SSF88946">
    <property type="entry name" value="Sigma2 domain of RNA polymerase sigma factors"/>
    <property type="match status" value="1"/>
</dbReference>
<feature type="region of interest" description="Disordered" evidence="6">
    <location>
        <begin position="97"/>
        <end position="128"/>
    </location>
</feature>
<feature type="compositionally biased region" description="Polar residues" evidence="6">
    <location>
        <begin position="175"/>
        <end position="191"/>
    </location>
</feature>
<evidence type="ECO:0000259" key="7">
    <source>
        <dbReference type="PROSITE" id="PS00715"/>
    </source>
</evidence>
<keyword evidence="3" id="KW-0731">Sigma factor</keyword>
<evidence type="ECO:0000256" key="3">
    <source>
        <dbReference type="ARBA" id="ARBA00023082"/>
    </source>
</evidence>
<dbReference type="EMBL" id="NBIV01000036">
    <property type="protein sequence ID" value="PXF46563.1"/>
    <property type="molecule type" value="Genomic_DNA"/>
</dbReference>
<dbReference type="SUPFAM" id="SSF88659">
    <property type="entry name" value="Sigma3 and sigma4 domains of RNA polymerase sigma factors"/>
    <property type="match status" value="2"/>
</dbReference>
<dbReference type="PANTHER" id="PTHR30603:SF62">
    <property type="entry name" value="RNA POLYMERASE SIGMA FACTOR SIGA"/>
    <property type="match status" value="1"/>
</dbReference>
<dbReference type="Pfam" id="PF04542">
    <property type="entry name" value="Sigma70_r2"/>
    <property type="match status" value="1"/>
</dbReference>
<dbReference type="InterPro" id="IPR014284">
    <property type="entry name" value="RNA_pol_sigma-70_dom"/>
</dbReference>
<keyword evidence="4" id="KW-0238">DNA-binding</keyword>
<comment type="similarity">
    <text evidence="1">Belongs to the sigma-70 factor family.</text>
</comment>